<gene>
    <name evidence="2" type="ORF">HMPREF9141_1888</name>
</gene>
<dbReference type="HOGENOM" id="CLU_2918858_0_0_10"/>
<dbReference type="EMBL" id="AEWX01000026">
    <property type="protein sequence ID" value="EGC19630.1"/>
    <property type="molecule type" value="Genomic_DNA"/>
</dbReference>
<comment type="caution">
    <text evidence="2">The sequence shown here is derived from an EMBL/GenBank/DDBJ whole genome shotgun (WGS) entry which is preliminary data.</text>
</comment>
<feature type="compositionally biased region" description="Basic and acidic residues" evidence="1">
    <location>
        <begin position="21"/>
        <end position="30"/>
    </location>
</feature>
<dbReference type="Proteomes" id="UP000005697">
    <property type="component" value="Unassembled WGS sequence"/>
</dbReference>
<feature type="region of interest" description="Disordered" evidence="1">
    <location>
        <begin position="1"/>
        <end position="30"/>
    </location>
</feature>
<protein>
    <submittedName>
        <fullName evidence="2">Uncharacterized protein</fullName>
    </submittedName>
</protein>
<evidence type="ECO:0000313" key="2">
    <source>
        <dbReference type="EMBL" id="EGC19630.1"/>
    </source>
</evidence>
<proteinExistence type="predicted"/>
<evidence type="ECO:0000256" key="1">
    <source>
        <dbReference type="SAM" id="MobiDB-lite"/>
    </source>
</evidence>
<name>F0F8H1_9BACT</name>
<reference evidence="2 3" key="1">
    <citation type="submission" date="2011-01" db="EMBL/GenBank/DDBJ databases">
        <authorList>
            <person name="Muzny D."/>
            <person name="Qin X."/>
            <person name="Deng J."/>
            <person name="Jiang H."/>
            <person name="Liu Y."/>
            <person name="Qu J."/>
            <person name="Song X.-Z."/>
            <person name="Zhang L."/>
            <person name="Thornton R."/>
            <person name="Coyle M."/>
            <person name="Francisco L."/>
            <person name="Jackson L."/>
            <person name="Javaid M."/>
            <person name="Korchina V."/>
            <person name="Kovar C."/>
            <person name="Mata R."/>
            <person name="Mathew T."/>
            <person name="Ngo R."/>
            <person name="Nguyen L."/>
            <person name="Nguyen N."/>
            <person name="Okwuonu G."/>
            <person name="Ongeri F."/>
            <person name="Pham C."/>
            <person name="Simmons D."/>
            <person name="Wilczek-Boney K."/>
            <person name="Hale W."/>
            <person name="Jakkamsetti A."/>
            <person name="Pham P."/>
            <person name="Ruth R."/>
            <person name="San Lucas F."/>
            <person name="Warren J."/>
            <person name="Zhang J."/>
            <person name="Zhao Z."/>
            <person name="Zhou C."/>
            <person name="Zhu D."/>
            <person name="Lee S."/>
            <person name="Bess C."/>
            <person name="Blankenburg K."/>
            <person name="Forbes L."/>
            <person name="Fu Q."/>
            <person name="Gubbala S."/>
            <person name="Hirani K."/>
            <person name="Jayaseelan J.C."/>
            <person name="Lara F."/>
            <person name="Munidasa M."/>
            <person name="Palculict T."/>
            <person name="Patil S."/>
            <person name="Pu L.-L."/>
            <person name="Saada N."/>
            <person name="Tang L."/>
            <person name="Weissenberger G."/>
            <person name="Zhu Y."/>
            <person name="Hemphill L."/>
            <person name="Shang Y."/>
            <person name="Youmans B."/>
            <person name="Ayvaz T."/>
            <person name="Ross M."/>
            <person name="Santibanez J."/>
            <person name="Aqrawi P."/>
            <person name="Gross S."/>
            <person name="Joshi V."/>
            <person name="Fowler G."/>
            <person name="Nazareth L."/>
            <person name="Reid J."/>
            <person name="Worley K."/>
            <person name="Petrosino J."/>
            <person name="Highlander S."/>
            <person name="Gibbs R."/>
        </authorList>
    </citation>
    <scope>NUCLEOTIDE SEQUENCE [LARGE SCALE GENOMIC DNA]</scope>
    <source>
        <strain evidence="2 3">DSM 16608</strain>
    </source>
</reference>
<evidence type="ECO:0000313" key="3">
    <source>
        <dbReference type="Proteomes" id="UP000005697"/>
    </source>
</evidence>
<dbReference type="AlphaFoldDB" id="F0F8H1"/>
<sequence>MGKDGQQHIPPETARAKRKQPTKDHLQDSIRSKDPLLILNKLYLLLSPYREVLPRDSEEWL</sequence>
<accession>F0F8H1</accession>
<organism evidence="2 3">
    <name type="scientific">Prevotella multiformis DSM 16608</name>
    <dbReference type="NCBI Taxonomy" id="888743"/>
    <lineage>
        <taxon>Bacteria</taxon>
        <taxon>Pseudomonadati</taxon>
        <taxon>Bacteroidota</taxon>
        <taxon>Bacteroidia</taxon>
        <taxon>Bacteroidales</taxon>
        <taxon>Prevotellaceae</taxon>
        <taxon>Prevotella</taxon>
    </lineage>
</organism>
<keyword evidence="3" id="KW-1185">Reference proteome</keyword>